<evidence type="ECO:0000313" key="7">
    <source>
        <dbReference type="Proteomes" id="UP000320300"/>
    </source>
</evidence>
<feature type="domain" description="PPIase FKBP-type" evidence="5">
    <location>
        <begin position="225"/>
        <end position="320"/>
    </location>
</feature>
<dbReference type="RefSeq" id="WP_142530069.1">
    <property type="nucleotide sequence ID" value="NZ_CBCSJO010000001.1"/>
</dbReference>
<dbReference type="AlphaFoldDB" id="A0A521FC72"/>
<protein>
    <recommendedName>
        <fullName evidence="2 4">peptidylprolyl isomerase</fullName>
        <ecNumber evidence="2 4">5.2.1.8</ecNumber>
    </recommendedName>
</protein>
<accession>A0A521FC72</accession>
<keyword evidence="7" id="KW-1185">Reference proteome</keyword>
<evidence type="ECO:0000256" key="3">
    <source>
        <dbReference type="ARBA" id="ARBA00023110"/>
    </source>
</evidence>
<evidence type="ECO:0000256" key="2">
    <source>
        <dbReference type="ARBA" id="ARBA00013194"/>
    </source>
</evidence>
<dbReference type="PROSITE" id="PS50059">
    <property type="entry name" value="FKBP_PPIASE"/>
    <property type="match status" value="1"/>
</dbReference>
<dbReference type="Proteomes" id="UP000320300">
    <property type="component" value="Unassembled WGS sequence"/>
</dbReference>
<proteinExistence type="predicted"/>
<dbReference type="SUPFAM" id="SSF54534">
    <property type="entry name" value="FKBP-like"/>
    <property type="match status" value="2"/>
</dbReference>
<gene>
    <name evidence="6" type="ORF">SAMN06265348_11186</name>
</gene>
<dbReference type="InterPro" id="IPR046357">
    <property type="entry name" value="PPIase_dom_sf"/>
</dbReference>
<dbReference type="EMBL" id="FXTN01000011">
    <property type="protein sequence ID" value="SMO93759.1"/>
    <property type="molecule type" value="Genomic_DNA"/>
</dbReference>
<evidence type="ECO:0000313" key="6">
    <source>
        <dbReference type="EMBL" id="SMO93759.1"/>
    </source>
</evidence>
<dbReference type="GO" id="GO:0003755">
    <property type="term" value="F:peptidyl-prolyl cis-trans isomerase activity"/>
    <property type="evidence" value="ECO:0007669"/>
    <property type="project" value="UniProtKB-KW"/>
</dbReference>
<organism evidence="6 7">
    <name type="scientific">Pedobacter westerhofensis</name>
    <dbReference type="NCBI Taxonomy" id="425512"/>
    <lineage>
        <taxon>Bacteria</taxon>
        <taxon>Pseudomonadati</taxon>
        <taxon>Bacteroidota</taxon>
        <taxon>Sphingobacteriia</taxon>
        <taxon>Sphingobacteriales</taxon>
        <taxon>Sphingobacteriaceae</taxon>
        <taxon>Pedobacter</taxon>
    </lineage>
</organism>
<dbReference type="OrthoDB" id="669809at2"/>
<keyword evidence="3 4" id="KW-0697">Rotamase</keyword>
<evidence type="ECO:0000259" key="5">
    <source>
        <dbReference type="PROSITE" id="PS50059"/>
    </source>
</evidence>
<evidence type="ECO:0000256" key="4">
    <source>
        <dbReference type="PROSITE-ProRule" id="PRU00277"/>
    </source>
</evidence>
<reference evidence="6 7" key="1">
    <citation type="submission" date="2017-05" db="EMBL/GenBank/DDBJ databases">
        <authorList>
            <person name="Varghese N."/>
            <person name="Submissions S."/>
        </authorList>
    </citation>
    <scope>NUCLEOTIDE SEQUENCE [LARGE SCALE GENOMIC DNA]</scope>
    <source>
        <strain evidence="6 7">DSM 19036</strain>
    </source>
</reference>
<sequence length="321" mass="35835">MLKQLSGYILALASLVMNVSCRKDYESVKDAEARRITEYIVRNNLSLMVEDGDHTGYYYQVLNPGLGEALKNTDSVLYNIQMKGIDNGIIYYDLPAFTNRGTYVGYTDVVSHEYVINTIPKKVISEARSIPAIRNTILKLKRGGAARILLPSSLAFGRNEVGEIPAKQDMDVMITIHPDTTQQQRDDRLIQDFMISKGLVMTKDPSGVWYSISNPGNDTSPIAETSTIQTSYTGRFLNGAVFQIGTGTSFDLSPNTRNLHSWINGWRKVIPGKLRKGGKMRMIIPSRLGTGKSELRNEFNYILLPGNAVLDFDIEIQSVQL</sequence>
<comment type="catalytic activity">
    <reaction evidence="1 4">
        <text>[protein]-peptidylproline (omega=180) = [protein]-peptidylproline (omega=0)</text>
        <dbReference type="Rhea" id="RHEA:16237"/>
        <dbReference type="Rhea" id="RHEA-COMP:10747"/>
        <dbReference type="Rhea" id="RHEA-COMP:10748"/>
        <dbReference type="ChEBI" id="CHEBI:83833"/>
        <dbReference type="ChEBI" id="CHEBI:83834"/>
        <dbReference type="EC" id="5.2.1.8"/>
    </reaction>
</comment>
<evidence type="ECO:0000256" key="1">
    <source>
        <dbReference type="ARBA" id="ARBA00000971"/>
    </source>
</evidence>
<dbReference type="InterPro" id="IPR001179">
    <property type="entry name" value="PPIase_FKBP_dom"/>
</dbReference>
<keyword evidence="4 6" id="KW-0413">Isomerase</keyword>
<dbReference type="Pfam" id="PF00254">
    <property type="entry name" value="FKBP_C"/>
    <property type="match status" value="1"/>
</dbReference>
<dbReference type="EC" id="5.2.1.8" evidence="2 4"/>
<name>A0A521FC72_9SPHI</name>
<dbReference type="Gene3D" id="3.10.50.40">
    <property type="match status" value="2"/>
</dbReference>